<comment type="caution">
    <text evidence="5">The sequence shown here is derived from an EMBL/GenBank/DDBJ whole genome shotgun (WGS) entry which is preliminary data.</text>
</comment>
<dbReference type="PANTHER" id="PTHR46796:SF6">
    <property type="entry name" value="ARAC SUBFAMILY"/>
    <property type="match status" value="1"/>
</dbReference>
<keyword evidence="3" id="KW-0804">Transcription</keyword>
<dbReference type="RefSeq" id="WP_214396175.1">
    <property type="nucleotide sequence ID" value="NZ_JAHBOL010000048.1"/>
</dbReference>
<dbReference type="PANTHER" id="PTHR46796">
    <property type="entry name" value="HTH-TYPE TRANSCRIPTIONAL ACTIVATOR RHAS-RELATED"/>
    <property type="match status" value="1"/>
</dbReference>
<protein>
    <submittedName>
        <fullName evidence="5">AraC family transcriptional regulator</fullName>
    </submittedName>
</protein>
<dbReference type="EMBL" id="JAHBOM010000040">
    <property type="protein sequence ID" value="MBU8827310.1"/>
    <property type="molecule type" value="Genomic_DNA"/>
</dbReference>
<keyword evidence="1" id="KW-0805">Transcription regulation</keyword>
<evidence type="ECO:0000256" key="2">
    <source>
        <dbReference type="ARBA" id="ARBA00023125"/>
    </source>
</evidence>
<dbReference type="InterPro" id="IPR018060">
    <property type="entry name" value="HTH_AraC"/>
</dbReference>
<dbReference type="SMART" id="SM00342">
    <property type="entry name" value="HTH_ARAC"/>
    <property type="match status" value="1"/>
</dbReference>
<keyword evidence="2" id="KW-0238">DNA-binding</keyword>
<evidence type="ECO:0000256" key="1">
    <source>
        <dbReference type="ARBA" id="ARBA00023015"/>
    </source>
</evidence>
<dbReference type="Gene3D" id="1.10.10.60">
    <property type="entry name" value="Homeodomain-like"/>
    <property type="match status" value="1"/>
</dbReference>
<accession>A0ABS6HXM0</accession>
<dbReference type="SUPFAM" id="SSF46689">
    <property type="entry name" value="Homeodomain-like"/>
    <property type="match status" value="2"/>
</dbReference>
<sequence>MSTNAGTSYRHIAGCLGFSPETHIASPTETVSAAIWRFQPGRTYEVAGPQARSNVISMPVAGRFDHAYFADGRRRFSRVHEPFHLNIVRAGERPRSVLSGSGPFAVMHVYVPQSMLEQMAADGGADRGSVTLIDPQCAPDPDVEAIFRQIMREMENPDRCARLMLDGLSLALAVRLVRRHSNLSGSAILAVEHGPNSRDRRLRLAVDYVEAHLADDIGLRDVAAAVGLSCTHLTTLFRRGTGESPHRFLMRRRFERACELLADPSLRITDIAYRCGFANSQHLAAVMRKRMATTPSAYRRQLWS</sequence>
<dbReference type="PROSITE" id="PS01124">
    <property type="entry name" value="HTH_ARAC_FAMILY_2"/>
    <property type="match status" value="1"/>
</dbReference>
<organism evidence="5 6">
    <name type="scientific">Mycolicibacterium goodii</name>
    <name type="common">Mycobacterium goodii</name>
    <dbReference type="NCBI Taxonomy" id="134601"/>
    <lineage>
        <taxon>Bacteria</taxon>
        <taxon>Bacillati</taxon>
        <taxon>Actinomycetota</taxon>
        <taxon>Actinomycetes</taxon>
        <taxon>Mycobacteriales</taxon>
        <taxon>Mycobacteriaceae</taxon>
        <taxon>Mycolicibacterium</taxon>
    </lineage>
</organism>
<proteinExistence type="predicted"/>
<evidence type="ECO:0000313" key="6">
    <source>
        <dbReference type="Proteomes" id="UP000696413"/>
    </source>
</evidence>
<keyword evidence="6" id="KW-1185">Reference proteome</keyword>
<reference evidence="5 6" key="1">
    <citation type="submission" date="2021-05" db="EMBL/GenBank/DDBJ databases">
        <title>Draft Genome Sequences of Clinical Respiratory Isolates of Mycobacterium goodii Recovered in Ireland.</title>
        <authorList>
            <person name="Flanagan P.R."/>
            <person name="Mok S."/>
            <person name="Roycroft E."/>
            <person name="Rogers T.R."/>
            <person name="Fitzgibbon M."/>
        </authorList>
    </citation>
    <scope>NUCLEOTIDE SEQUENCE [LARGE SCALE GENOMIC DNA]</scope>
    <source>
        <strain evidence="5 6">14IE55</strain>
    </source>
</reference>
<evidence type="ECO:0000256" key="3">
    <source>
        <dbReference type="ARBA" id="ARBA00023163"/>
    </source>
</evidence>
<evidence type="ECO:0000313" key="5">
    <source>
        <dbReference type="EMBL" id="MBU8827310.1"/>
    </source>
</evidence>
<feature type="domain" description="HTH araC/xylS-type" evidence="4">
    <location>
        <begin position="203"/>
        <end position="301"/>
    </location>
</feature>
<name>A0ABS6HXM0_MYCGD</name>
<dbReference type="InterPro" id="IPR009057">
    <property type="entry name" value="Homeodomain-like_sf"/>
</dbReference>
<dbReference type="Pfam" id="PF12833">
    <property type="entry name" value="HTH_18"/>
    <property type="match status" value="1"/>
</dbReference>
<evidence type="ECO:0000259" key="4">
    <source>
        <dbReference type="PROSITE" id="PS01124"/>
    </source>
</evidence>
<gene>
    <name evidence="5" type="ORF">KL859_31120</name>
</gene>
<dbReference type="Proteomes" id="UP000696413">
    <property type="component" value="Unassembled WGS sequence"/>
</dbReference>
<dbReference type="InterPro" id="IPR050204">
    <property type="entry name" value="AraC_XylS_family_regulators"/>
</dbReference>